<dbReference type="OrthoDB" id="2100241at2759"/>
<evidence type="ECO:0000313" key="4">
    <source>
        <dbReference type="Proteomes" id="UP000284706"/>
    </source>
</evidence>
<dbReference type="AlphaFoldDB" id="A0A409W6Q9"/>
<keyword evidence="1" id="KW-0732">Signal</keyword>
<evidence type="ECO:0000259" key="2">
    <source>
        <dbReference type="Pfam" id="PF09423"/>
    </source>
</evidence>
<dbReference type="STRING" id="231916.A0A409W6Q9"/>
<name>A0A409W6Q9_9AGAR</name>
<proteinExistence type="predicted"/>
<dbReference type="InterPro" id="IPR029052">
    <property type="entry name" value="Metallo-depent_PP-like"/>
</dbReference>
<reference evidence="3 4" key="1">
    <citation type="journal article" date="2018" name="Evol. Lett.">
        <title>Horizontal gene cluster transfer increased hallucinogenic mushroom diversity.</title>
        <authorList>
            <person name="Reynolds H.T."/>
            <person name="Vijayakumar V."/>
            <person name="Gluck-Thaler E."/>
            <person name="Korotkin H.B."/>
            <person name="Matheny P.B."/>
            <person name="Slot J.C."/>
        </authorList>
    </citation>
    <scope>NUCLEOTIDE SEQUENCE [LARGE SCALE GENOMIC DNA]</scope>
    <source>
        <strain evidence="3 4">SRW20</strain>
    </source>
</reference>
<sequence length="628" mass="70877">MFFFLLPLFAADPSQIPTRLARPVLPSLFVLHLLAARLAAPKAEQPSNWHEKGVKPPQKKRGPSPLSVLVFSIPSPSRLLNYANVAINALLLLAAADLALTPFFDDASPVTFTRVGAVYPDSVKIVVRYPLSNSTDDTLTVLYRDIDAKTPEWKQGPALNLTEDKDWVDTVRLQNLWPGTHYEYVLAYSNKTLLPYPEHPIAFHTFPDPRLNSPTHFRFLATSCVTPNFPYSGPHHRHSIPGFDYLADYLAASAASEAAANDTTENVTSLSPPPTEFLLFLGDFIYADVPIYIGDDQEAYRRLYRRNYQSPSFRKVYEQLPIFHAYDDHEFINNYIGNSQDVPPFQNASNAYNIYAGNANYDPVKPDQNFYEFQYGDVAFFVLDTRRYRSAPTPSYDQTYRTMLGDDQLTALYDWLHKVNETSSFKFIVSSVPFTSLWTHDAQIDSWAAYPSEKAALLEAFHSVPNVIIISGDRHEFAAIEFPAPGPKGHLVREFSTSPLSMFYVPFIHTLLPQSETFFEINTTTVKNSEDDQDLEETEVTVQVPHEKAVAYIPHGNSKWSSFEIDTRDPTKPTLRLETVIDGKPAYHTEITGKPPTRTPQFTGLGALVTTNVVDLFDKIGLKPGRWF</sequence>
<dbReference type="SUPFAM" id="SSF56300">
    <property type="entry name" value="Metallo-dependent phosphatases"/>
    <property type="match status" value="1"/>
</dbReference>
<feature type="chain" id="PRO_5019583167" description="PhoD-like phosphatase metallophosphatase domain-containing protein" evidence="1">
    <location>
        <begin position="22"/>
        <end position="628"/>
    </location>
</feature>
<dbReference type="PANTHER" id="PTHR43606">
    <property type="entry name" value="PHOSPHATASE, PUTATIVE (AFU_ORTHOLOGUE AFUA_6G08710)-RELATED"/>
    <property type="match status" value="1"/>
</dbReference>
<feature type="signal peptide" evidence="1">
    <location>
        <begin position="1"/>
        <end position="21"/>
    </location>
</feature>
<dbReference type="CDD" id="cd07389">
    <property type="entry name" value="MPP_PhoD"/>
    <property type="match status" value="1"/>
</dbReference>
<dbReference type="Proteomes" id="UP000284706">
    <property type="component" value="Unassembled WGS sequence"/>
</dbReference>
<protein>
    <recommendedName>
        <fullName evidence="2">PhoD-like phosphatase metallophosphatase domain-containing protein</fullName>
    </recommendedName>
</protein>
<gene>
    <name evidence="3" type="ORF">CVT26_006760</name>
</gene>
<dbReference type="Pfam" id="PF09423">
    <property type="entry name" value="PhoD"/>
    <property type="match status" value="1"/>
</dbReference>
<dbReference type="InterPro" id="IPR018946">
    <property type="entry name" value="PhoD-like_MPP"/>
</dbReference>
<accession>A0A409W6Q9</accession>
<organism evidence="3 4">
    <name type="scientific">Gymnopilus dilepis</name>
    <dbReference type="NCBI Taxonomy" id="231916"/>
    <lineage>
        <taxon>Eukaryota</taxon>
        <taxon>Fungi</taxon>
        <taxon>Dikarya</taxon>
        <taxon>Basidiomycota</taxon>
        <taxon>Agaricomycotina</taxon>
        <taxon>Agaricomycetes</taxon>
        <taxon>Agaricomycetidae</taxon>
        <taxon>Agaricales</taxon>
        <taxon>Agaricineae</taxon>
        <taxon>Hymenogastraceae</taxon>
        <taxon>Gymnopilus</taxon>
    </lineage>
</organism>
<dbReference type="PANTHER" id="PTHR43606:SF2">
    <property type="entry name" value="ALKALINE PHOSPHATASE FAMILY PROTEIN (AFU_ORTHOLOGUE AFUA_5G03860)"/>
    <property type="match status" value="1"/>
</dbReference>
<dbReference type="Gene3D" id="3.60.21.70">
    <property type="entry name" value="PhoD-like phosphatase"/>
    <property type="match status" value="1"/>
</dbReference>
<dbReference type="EMBL" id="NHYE01005358">
    <property type="protein sequence ID" value="PPQ74178.1"/>
    <property type="molecule type" value="Genomic_DNA"/>
</dbReference>
<feature type="domain" description="PhoD-like phosphatase metallophosphatase" evidence="2">
    <location>
        <begin position="275"/>
        <end position="506"/>
    </location>
</feature>
<keyword evidence="4" id="KW-1185">Reference proteome</keyword>
<comment type="caution">
    <text evidence="3">The sequence shown here is derived from an EMBL/GenBank/DDBJ whole genome shotgun (WGS) entry which is preliminary data.</text>
</comment>
<dbReference type="InParanoid" id="A0A409W6Q9"/>
<evidence type="ECO:0000256" key="1">
    <source>
        <dbReference type="SAM" id="SignalP"/>
    </source>
</evidence>
<dbReference type="InterPro" id="IPR052900">
    <property type="entry name" value="Phospholipid_Metab_Enz"/>
</dbReference>
<dbReference type="InterPro" id="IPR038607">
    <property type="entry name" value="PhoD-like_sf"/>
</dbReference>
<evidence type="ECO:0000313" key="3">
    <source>
        <dbReference type="EMBL" id="PPQ74178.1"/>
    </source>
</evidence>